<dbReference type="RefSeq" id="WP_307564447.1">
    <property type="nucleotide sequence ID" value="NZ_JAUSQU010000001.1"/>
</dbReference>
<protein>
    <submittedName>
        <fullName evidence="2">Uncharacterized protein</fullName>
    </submittedName>
</protein>
<evidence type="ECO:0000313" key="2">
    <source>
        <dbReference type="EMBL" id="MDP9847345.1"/>
    </source>
</evidence>
<dbReference type="EMBL" id="JAUSQU010000001">
    <property type="protein sequence ID" value="MDP9847345.1"/>
    <property type="molecule type" value="Genomic_DNA"/>
</dbReference>
<comment type="caution">
    <text evidence="2">The sequence shown here is derived from an EMBL/GenBank/DDBJ whole genome shotgun (WGS) entry which is preliminary data.</text>
</comment>
<evidence type="ECO:0000256" key="1">
    <source>
        <dbReference type="SAM" id="Phobius"/>
    </source>
</evidence>
<keyword evidence="1" id="KW-0812">Transmembrane</keyword>
<gene>
    <name evidence="2" type="ORF">J2853_006556</name>
</gene>
<evidence type="ECO:0000313" key="3">
    <source>
        <dbReference type="Proteomes" id="UP001225356"/>
    </source>
</evidence>
<keyword evidence="1" id="KW-0472">Membrane</keyword>
<dbReference type="Proteomes" id="UP001225356">
    <property type="component" value="Unassembled WGS sequence"/>
</dbReference>
<sequence length="217" mass="24522">MSQRNLRNNRYDRAGERPYRRANPLVRLWRWRTEIALLAAAVTVVAVVVHSLGEGRWWPSLILAGTIGVPAASRLGRNWMIAHLWCLVSRHRVQRTCVESGIHTRTGRLPLILWITPTNAGEKALVLTRAGTCAEDFEAFSGELASACYARRVNVARHRKWAHLITIEIIRREPAPGLFPVLDRIYGQANWVPVRSGRDHEEVPDIRSVTTTFPVAA</sequence>
<keyword evidence="3" id="KW-1185">Reference proteome</keyword>
<name>A0ABT9QKS7_9ACTN</name>
<reference evidence="2 3" key="1">
    <citation type="submission" date="2023-07" db="EMBL/GenBank/DDBJ databases">
        <title>Sequencing the genomes of 1000 actinobacteria strains.</title>
        <authorList>
            <person name="Klenk H.-P."/>
        </authorList>
    </citation>
    <scope>NUCLEOTIDE SEQUENCE [LARGE SCALE GENOMIC DNA]</scope>
    <source>
        <strain evidence="2 3">DSM 46740</strain>
    </source>
</reference>
<keyword evidence="1" id="KW-1133">Transmembrane helix</keyword>
<accession>A0ABT9QKS7</accession>
<organism evidence="2 3">
    <name type="scientific">Streptosporangium lutulentum</name>
    <dbReference type="NCBI Taxonomy" id="1461250"/>
    <lineage>
        <taxon>Bacteria</taxon>
        <taxon>Bacillati</taxon>
        <taxon>Actinomycetota</taxon>
        <taxon>Actinomycetes</taxon>
        <taxon>Streptosporangiales</taxon>
        <taxon>Streptosporangiaceae</taxon>
        <taxon>Streptosporangium</taxon>
    </lineage>
</organism>
<feature type="transmembrane region" description="Helical" evidence="1">
    <location>
        <begin position="35"/>
        <end position="52"/>
    </location>
</feature>
<proteinExistence type="predicted"/>